<evidence type="ECO:0000256" key="2">
    <source>
        <dbReference type="ARBA" id="ARBA00022679"/>
    </source>
</evidence>
<dbReference type="InterPro" id="IPR013123">
    <property type="entry name" value="SpoU_subst-bd"/>
</dbReference>
<keyword evidence="2" id="KW-0808">Transferase</keyword>
<name>A0A6J7LFC7_9ZZZZ</name>
<reference evidence="5" key="1">
    <citation type="submission" date="2020-05" db="EMBL/GenBank/DDBJ databases">
        <authorList>
            <person name="Chiriac C."/>
            <person name="Salcher M."/>
            <person name="Ghai R."/>
            <person name="Kavagutti S V."/>
        </authorList>
    </citation>
    <scope>NUCLEOTIDE SEQUENCE</scope>
</reference>
<evidence type="ECO:0000256" key="3">
    <source>
        <dbReference type="SAM" id="MobiDB-lite"/>
    </source>
</evidence>
<proteinExistence type="predicted"/>
<dbReference type="InterPro" id="IPR029028">
    <property type="entry name" value="Alpha/beta_knot_MTases"/>
</dbReference>
<keyword evidence="1" id="KW-0489">Methyltransferase</keyword>
<feature type="domain" description="RNA 2-O ribose methyltransferase substrate binding" evidence="4">
    <location>
        <begin position="102"/>
        <end position="178"/>
    </location>
</feature>
<dbReference type="GO" id="GO:0008173">
    <property type="term" value="F:RNA methyltransferase activity"/>
    <property type="evidence" value="ECO:0007669"/>
    <property type="project" value="InterPro"/>
</dbReference>
<protein>
    <submittedName>
        <fullName evidence="5">Unannotated protein</fullName>
    </submittedName>
</protein>
<feature type="compositionally biased region" description="Basic residues" evidence="3">
    <location>
        <begin position="1"/>
        <end position="10"/>
    </location>
</feature>
<dbReference type="Gene3D" id="3.30.1330.30">
    <property type="match status" value="1"/>
</dbReference>
<feature type="compositionally biased region" description="Basic and acidic residues" evidence="3">
    <location>
        <begin position="23"/>
        <end position="98"/>
    </location>
</feature>
<dbReference type="InterPro" id="IPR029026">
    <property type="entry name" value="tRNA_m1G_MTases_N"/>
</dbReference>
<dbReference type="InterPro" id="IPR001537">
    <property type="entry name" value="SpoU_MeTrfase"/>
</dbReference>
<sequence length="341" mass="37204">MKPGKGRKDRPKGVKSFGRSAGKKIERSAVARPERRDNRRDDRDSDKRFSRSDPRKSDTRKSDTRKSDRRDGKPAFDKRDKDFKRPDRGEKRYERRGAAQDAVAGKNSVVEALRAKIPAKELVVALKTEIDEKISEAIRLAKNLDLPIKEMPRRALDDLTGSANHQGIALVIKPFNYSEFSTILSSAKKPMMLIGVDGITDPHNLGAIVRSAAAFGAGGVIIPERRNAAMTGSAWKASAGAAARMPISQVTNLVRSIGEAKKAGCFVIGLDADGDQVVSKMNLASESIFIIVGSEGKGLSRLVRENCDLVVSIPMQSDVESLNASVATAIVMHWVATERNK</sequence>
<dbReference type="Gene3D" id="3.40.1280.10">
    <property type="match status" value="1"/>
</dbReference>
<dbReference type="GO" id="GO:0032259">
    <property type="term" value="P:methylation"/>
    <property type="evidence" value="ECO:0007669"/>
    <property type="project" value="UniProtKB-KW"/>
</dbReference>
<dbReference type="InterPro" id="IPR004441">
    <property type="entry name" value="rRNA_MeTrfase_TrmH"/>
</dbReference>
<dbReference type="GO" id="GO:0005829">
    <property type="term" value="C:cytosol"/>
    <property type="evidence" value="ECO:0007669"/>
    <property type="project" value="TreeGrafter"/>
</dbReference>
<dbReference type="GO" id="GO:0006396">
    <property type="term" value="P:RNA processing"/>
    <property type="evidence" value="ECO:0007669"/>
    <property type="project" value="InterPro"/>
</dbReference>
<evidence type="ECO:0000259" key="4">
    <source>
        <dbReference type="SMART" id="SM00967"/>
    </source>
</evidence>
<dbReference type="PANTHER" id="PTHR46429:SF1">
    <property type="entry name" value="23S RRNA (GUANOSINE-2'-O-)-METHYLTRANSFERASE RLMB"/>
    <property type="match status" value="1"/>
</dbReference>
<dbReference type="SUPFAM" id="SSF75217">
    <property type="entry name" value="alpha/beta knot"/>
    <property type="match status" value="1"/>
</dbReference>
<dbReference type="SMART" id="SM00967">
    <property type="entry name" value="SpoU_sub_bind"/>
    <property type="match status" value="1"/>
</dbReference>
<dbReference type="GO" id="GO:0003723">
    <property type="term" value="F:RNA binding"/>
    <property type="evidence" value="ECO:0007669"/>
    <property type="project" value="InterPro"/>
</dbReference>
<dbReference type="Pfam" id="PF08032">
    <property type="entry name" value="SpoU_sub_bind"/>
    <property type="match status" value="1"/>
</dbReference>
<evidence type="ECO:0000256" key="1">
    <source>
        <dbReference type="ARBA" id="ARBA00022603"/>
    </source>
</evidence>
<dbReference type="Pfam" id="PF00588">
    <property type="entry name" value="SpoU_methylase"/>
    <property type="match status" value="1"/>
</dbReference>
<dbReference type="InterPro" id="IPR029064">
    <property type="entry name" value="Ribosomal_eL30-like_sf"/>
</dbReference>
<gene>
    <name evidence="5" type="ORF">UFOPK3883_00897</name>
</gene>
<dbReference type="PANTHER" id="PTHR46429">
    <property type="entry name" value="23S RRNA (GUANOSINE-2'-O-)-METHYLTRANSFERASE RLMB"/>
    <property type="match status" value="1"/>
</dbReference>
<dbReference type="CDD" id="cd18103">
    <property type="entry name" value="SpoU-like_RlmB"/>
    <property type="match status" value="1"/>
</dbReference>
<accession>A0A6J7LFC7</accession>
<evidence type="ECO:0000313" key="5">
    <source>
        <dbReference type="EMBL" id="CAB4966911.1"/>
    </source>
</evidence>
<dbReference type="EMBL" id="CAFBNV010000085">
    <property type="protein sequence ID" value="CAB4966911.1"/>
    <property type="molecule type" value="Genomic_DNA"/>
</dbReference>
<dbReference type="NCBIfam" id="TIGR00186">
    <property type="entry name" value="rRNA_methyl_3"/>
    <property type="match status" value="1"/>
</dbReference>
<feature type="region of interest" description="Disordered" evidence="3">
    <location>
        <begin position="1"/>
        <end position="107"/>
    </location>
</feature>
<dbReference type="AlphaFoldDB" id="A0A6J7LFC7"/>
<dbReference type="SUPFAM" id="SSF55315">
    <property type="entry name" value="L30e-like"/>
    <property type="match status" value="1"/>
</dbReference>
<organism evidence="5">
    <name type="scientific">freshwater metagenome</name>
    <dbReference type="NCBI Taxonomy" id="449393"/>
    <lineage>
        <taxon>unclassified sequences</taxon>
        <taxon>metagenomes</taxon>
        <taxon>ecological metagenomes</taxon>
    </lineage>
</organism>